<evidence type="ECO:0000256" key="5">
    <source>
        <dbReference type="ARBA" id="ARBA00022454"/>
    </source>
</evidence>
<keyword evidence="9 18" id="KW-0347">Helicase</keyword>
<keyword evidence="12" id="KW-0238">DNA-binding</keyword>
<dbReference type="GeneID" id="66117529"/>
<dbReference type="GO" id="GO:0005524">
    <property type="term" value="F:ATP binding"/>
    <property type="evidence" value="ECO:0007669"/>
    <property type="project" value="UniProtKB-KW"/>
</dbReference>
<evidence type="ECO:0000256" key="6">
    <source>
        <dbReference type="ARBA" id="ARBA00022741"/>
    </source>
</evidence>
<dbReference type="PIRSF" id="PIRSF003033">
    <property type="entry name" value="Ku70"/>
    <property type="match status" value="1"/>
</dbReference>
<dbReference type="EC" id="3.6.4.12" evidence="4"/>
<dbReference type="RefSeq" id="XP_043050589.1">
    <property type="nucleotide sequence ID" value="XM_043194838.1"/>
</dbReference>
<dbReference type="InterPro" id="IPR005161">
    <property type="entry name" value="Ku_N"/>
</dbReference>
<keyword evidence="11" id="KW-0779">Telomere</keyword>
<keyword evidence="6" id="KW-0547">Nucleotide-binding</keyword>
<dbReference type="Gene3D" id="1.10.1600.10">
    <property type="match status" value="1"/>
</dbReference>
<dbReference type="SUPFAM" id="SSF100939">
    <property type="entry name" value="SPOC domain-like"/>
    <property type="match status" value="1"/>
</dbReference>
<dbReference type="Gene3D" id="3.40.50.410">
    <property type="entry name" value="von Willebrand factor, type A domain"/>
    <property type="match status" value="1"/>
</dbReference>
<feature type="region of interest" description="Disordered" evidence="16">
    <location>
        <begin position="240"/>
        <end position="259"/>
    </location>
</feature>
<dbReference type="Pfam" id="PF02735">
    <property type="entry name" value="Ku"/>
    <property type="match status" value="1"/>
</dbReference>
<dbReference type="GO" id="GO:0006303">
    <property type="term" value="P:double-strand break repair via nonhomologous end joining"/>
    <property type="evidence" value="ECO:0007669"/>
    <property type="project" value="InterPro"/>
</dbReference>
<dbReference type="GO" id="GO:0042162">
    <property type="term" value="F:telomeric DNA binding"/>
    <property type="evidence" value="ECO:0007669"/>
    <property type="project" value="InterPro"/>
</dbReference>
<dbReference type="Proteomes" id="UP000790833">
    <property type="component" value="Unassembled WGS sequence"/>
</dbReference>
<dbReference type="Pfam" id="PF03731">
    <property type="entry name" value="Ku_N"/>
    <property type="match status" value="1"/>
</dbReference>
<dbReference type="GO" id="GO:0006310">
    <property type="term" value="P:DNA recombination"/>
    <property type="evidence" value="ECO:0007669"/>
    <property type="project" value="UniProtKB-KW"/>
</dbReference>
<evidence type="ECO:0000256" key="1">
    <source>
        <dbReference type="ARBA" id="ARBA00004123"/>
    </source>
</evidence>
<evidence type="ECO:0000256" key="7">
    <source>
        <dbReference type="ARBA" id="ARBA00022763"/>
    </source>
</evidence>
<evidence type="ECO:0000256" key="16">
    <source>
        <dbReference type="SAM" id="MobiDB-lite"/>
    </source>
</evidence>
<dbReference type="GO" id="GO:0000781">
    <property type="term" value="C:chromosome, telomeric region"/>
    <property type="evidence" value="ECO:0007669"/>
    <property type="project" value="UniProtKB-SubCell"/>
</dbReference>
<keyword evidence="8" id="KW-0378">Hydrolase</keyword>
<keyword evidence="10" id="KW-0067">ATP-binding</keyword>
<evidence type="ECO:0000256" key="2">
    <source>
        <dbReference type="ARBA" id="ARBA00004574"/>
    </source>
</evidence>
<organism evidence="18 19">
    <name type="scientific">Scheffersomyces spartinae</name>
    <dbReference type="NCBI Taxonomy" id="45513"/>
    <lineage>
        <taxon>Eukaryota</taxon>
        <taxon>Fungi</taxon>
        <taxon>Dikarya</taxon>
        <taxon>Ascomycota</taxon>
        <taxon>Saccharomycotina</taxon>
        <taxon>Pichiomycetes</taxon>
        <taxon>Debaryomycetaceae</taxon>
        <taxon>Scheffersomyces</taxon>
    </lineage>
</organism>
<name>A0A9P7VBV7_9ASCO</name>
<keyword evidence="7" id="KW-0227">DNA damage</keyword>
<dbReference type="InterPro" id="IPR036465">
    <property type="entry name" value="vWFA_dom_sf"/>
</dbReference>
<proteinExistence type="inferred from homology"/>
<dbReference type="GO" id="GO:0003690">
    <property type="term" value="F:double-stranded DNA binding"/>
    <property type="evidence" value="ECO:0007669"/>
    <property type="project" value="TreeGrafter"/>
</dbReference>
<dbReference type="EMBL" id="JAHMUF010000005">
    <property type="protein sequence ID" value="KAG7195042.1"/>
    <property type="molecule type" value="Genomic_DNA"/>
</dbReference>
<evidence type="ECO:0000256" key="12">
    <source>
        <dbReference type="ARBA" id="ARBA00023125"/>
    </source>
</evidence>
<evidence type="ECO:0000256" key="3">
    <source>
        <dbReference type="ARBA" id="ARBA00005240"/>
    </source>
</evidence>
<dbReference type="SUPFAM" id="SSF53300">
    <property type="entry name" value="vWA-like"/>
    <property type="match status" value="1"/>
</dbReference>
<keyword evidence="13" id="KW-0233">DNA recombination</keyword>
<feature type="domain" description="Ku" evidence="17">
    <location>
        <begin position="376"/>
        <end position="568"/>
    </location>
</feature>
<evidence type="ECO:0000256" key="14">
    <source>
        <dbReference type="ARBA" id="ARBA00023204"/>
    </source>
</evidence>
<evidence type="ECO:0000256" key="8">
    <source>
        <dbReference type="ARBA" id="ARBA00022801"/>
    </source>
</evidence>
<evidence type="ECO:0000256" key="4">
    <source>
        <dbReference type="ARBA" id="ARBA00012551"/>
    </source>
</evidence>
<dbReference type="GO" id="GO:0016787">
    <property type="term" value="F:hydrolase activity"/>
    <property type="evidence" value="ECO:0007669"/>
    <property type="project" value="UniProtKB-KW"/>
</dbReference>
<dbReference type="InterPro" id="IPR006165">
    <property type="entry name" value="Ku70"/>
</dbReference>
<accession>A0A9P7VBV7</accession>
<dbReference type="InterPro" id="IPR006164">
    <property type="entry name" value="DNA_bd_Ku70/Ku80"/>
</dbReference>
<keyword evidence="14" id="KW-0234">DNA repair</keyword>
<dbReference type="OrthoDB" id="3249161at2759"/>
<dbReference type="SMART" id="SM00559">
    <property type="entry name" value="Ku78"/>
    <property type="match status" value="1"/>
</dbReference>
<comment type="similarity">
    <text evidence="3">Belongs to the ku70 family.</text>
</comment>
<evidence type="ECO:0000256" key="9">
    <source>
        <dbReference type="ARBA" id="ARBA00022806"/>
    </source>
</evidence>
<evidence type="ECO:0000313" key="18">
    <source>
        <dbReference type="EMBL" id="KAG7195042.1"/>
    </source>
</evidence>
<keyword evidence="5" id="KW-0158">Chromosome</keyword>
<comment type="caution">
    <text evidence="18">The sequence shown here is derived from an EMBL/GenBank/DDBJ whole genome shotgun (WGS) entry which is preliminary data.</text>
</comment>
<dbReference type="GO" id="GO:0003684">
    <property type="term" value="F:damaged DNA binding"/>
    <property type="evidence" value="ECO:0007669"/>
    <property type="project" value="InterPro"/>
</dbReference>
<feature type="region of interest" description="Disordered" evidence="16">
    <location>
        <begin position="368"/>
        <end position="387"/>
    </location>
</feature>
<evidence type="ECO:0000259" key="17">
    <source>
        <dbReference type="SMART" id="SM00559"/>
    </source>
</evidence>
<dbReference type="GO" id="GO:0043564">
    <property type="term" value="C:Ku70:Ku80 complex"/>
    <property type="evidence" value="ECO:0007669"/>
    <property type="project" value="InterPro"/>
</dbReference>
<dbReference type="AlphaFoldDB" id="A0A9P7VBV7"/>
<dbReference type="Gene3D" id="2.40.290.10">
    <property type="match status" value="1"/>
</dbReference>
<evidence type="ECO:0000256" key="13">
    <source>
        <dbReference type="ARBA" id="ARBA00023172"/>
    </source>
</evidence>
<dbReference type="PANTHER" id="PTHR12604">
    <property type="entry name" value="KU AUTOANTIGEN DNA HELICASE"/>
    <property type="match status" value="1"/>
</dbReference>
<evidence type="ECO:0000256" key="10">
    <source>
        <dbReference type="ARBA" id="ARBA00022840"/>
    </source>
</evidence>
<evidence type="ECO:0000256" key="15">
    <source>
        <dbReference type="ARBA" id="ARBA00023242"/>
    </source>
</evidence>
<dbReference type="PANTHER" id="PTHR12604:SF2">
    <property type="entry name" value="X-RAY REPAIR CROSS-COMPLEMENTING PROTEIN 6"/>
    <property type="match status" value="1"/>
</dbReference>
<dbReference type="InterPro" id="IPR016194">
    <property type="entry name" value="SPOC-like_C_dom_sf"/>
</dbReference>
<comment type="subcellular location">
    <subcellularLocation>
        <location evidence="2">Chromosome</location>
        <location evidence="2">Telomere</location>
    </subcellularLocation>
    <subcellularLocation>
        <location evidence="1">Nucleus</location>
    </subcellularLocation>
</comment>
<keyword evidence="15" id="KW-0539">Nucleus</keyword>
<protein>
    <recommendedName>
        <fullName evidence="4">DNA helicase</fullName>
        <ecNumber evidence="4">3.6.4.12</ecNumber>
    </recommendedName>
</protein>
<evidence type="ECO:0000313" key="19">
    <source>
        <dbReference type="Proteomes" id="UP000790833"/>
    </source>
</evidence>
<reference evidence="18" key="1">
    <citation type="submission" date="2021-03" db="EMBL/GenBank/DDBJ databases">
        <authorList>
            <person name="Palmer J.M."/>
        </authorList>
    </citation>
    <scope>NUCLEOTIDE SEQUENCE</scope>
    <source>
        <strain evidence="18">ARV_011</strain>
    </source>
</reference>
<keyword evidence="19" id="KW-1185">Reference proteome</keyword>
<evidence type="ECO:0000256" key="11">
    <source>
        <dbReference type="ARBA" id="ARBA00022895"/>
    </source>
</evidence>
<sequence length="742" mass="85293">MSYVYESNEDSEDTFKQYEIREGIVFLVDVTPSVVVVNEGTSQLYEILAAINDLMSELIITMPKTGIGIYLYNCTTAKDNKVNVKPINSVPHAYKLFGLADLNIHNMKLLNDFLDDHRNGLIDINKAFIPDDPSKKLSGFDPAVLPKLLTKLMGELNKKSKYNLKKVVWFTSNDNPLLGDEKHKESMWRIINDYSQNYYYIDPIFLDKFDPSLGEKLPFDMSIYQDIFINTNYLNNRKRRAQVDDDDDSDGKKKRNDYLSSNSRGFKDLLYDGLSANSNKFKSTTITKQIRASIFRLKEIKRIVFNCNLILSDGEETGGNLGCTVKGYSIYNHESIRRTKHVYPHLEHLKPIYLDTVLIKESLGDPLELPPKHHKKSQRQREEEASVMKGLELPKEKVIYFNDEQVSFMKSSIFDNRMKENNTESLDDNNDEDDNEMKTNVSLSYAPYLKLLGFRDISNFQPYYNLVPPIFVTADLDNGLRSYSLGGGYSNSFKTFSALYQQCLKLKKFALVFGPYKRNATPCLYGMIPSLLTFPSDLRFPEGFLMVRLPWLEDVRSLPNDYIDQGTAYSSSDNELVGKFKELINHFSMDAIEPKEFPNPALNYFYLIMKYNLLQMDITECDLTVEDKLKEILLNNRQLIMNDDTILDLIKDIKLHLVQELNDMPSLVPSNVKKSKLQVQKTFSTENLSPDEIIQSCFKHQDWKQSTVAMLKSFAKLKSIVVDGKTKQAFIDAISNYLEGGI</sequence>
<dbReference type="GO" id="GO:0000723">
    <property type="term" value="P:telomere maintenance"/>
    <property type="evidence" value="ECO:0007669"/>
    <property type="project" value="InterPro"/>
</dbReference>
<gene>
    <name evidence="18" type="primary">KU70</name>
    <name evidence="18" type="ORF">KQ657_004155</name>
</gene>
<dbReference type="GO" id="GO:0003678">
    <property type="term" value="F:DNA helicase activity"/>
    <property type="evidence" value="ECO:0007669"/>
    <property type="project" value="UniProtKB-EC"/>
</dbReference>